<comment type="caution">
    <text evidence="1">The sequence shown here is derived from an EMBL/GenBank/DDBJ whole genome shotgun (WGS) entry which is preliminary data.</text>
</comment>
<dbReference type="STRING" id="1229276.DI53_2085"/>
<organism evidence="1 2">
    <name type="scientific">Sphingobacterium deserti</name>
    <dbReference type="NCBI Taxonomy" id="1229276"/>
    <lineage>
        <taxon>Bacteria</taxon>
        <taxon>Pseudomonadati</taxon>
        <taxon>Bacteroidota</taxon>
        <taxon>Sphingobacteriia</taxon>
        <taxon>Sphingobacteriales</taxon>
        <taxon>Sphingobacteriaceae</taxon>
        <taxon>Sphingobacterium</taxon>
    </lineage>
</organism>
<keyword evidence="2" id="KW-1185">Reference proteome</keyword>
<name>A0A0B8T8K0_9SPHI</name>
<proteinExistence type="predicted"/>
<dbReference type="OrthoDB" id="677051at2"/>
<reference evidence="1 2" key="2">
    <citation type="journal article" date="2015" name="PLoS ONE">
        <title>Whole-Genome Optical Mapping and Finished Genome Sequence of Sphingobacterium deserti sp. nov., a New Species Isolated from the Western Desert of China.</title>
        <authorList>
            <person name="Teng C."/>
            <person name="Zhou Z."/>
            <person name="Molnar I."/>
            <person name="Li X."/>
            <person name="Tang R."/>
            <person name="Chen M."/>
            <person name="Wang L."/>
            <person name="Su S."/>
            <person name="Zhang W."/>
            <person name="Lin M."/>
        </authorList>
    </citation>
    <scope>NUCLEOTIDE SEQUENCE [LARGE SCALE GENOMIC DNA]</scope>
    <source>
        <strain evidence="2">ACCC05744</strain>
    </source>
</reference>
<gene>
    <name evidence="1" type="ORF">DI53_2085</name>
</gene>
<dbReference type="RefSeq" id="WP_037498541.1">
    <property type="nucleotide sequence ID" value="NZ_JJMU01000029.1"/>
</dbReference>
<dbReference type="InterPro" id="IPR022551">
    <property type="entry name" value="BrxC"/>
</dbReference>
<accession>A0A0B8T8K0</accession>
<dbReference type="Gene3D" id="3.40.30.10">
    <property type="entry name" value="Glutaredoxin"/>
    <property type="match status" value="1"/>
</dbReference>
<protein>
    <recommendedName>
        <fullName evidence="3">General stress protein</fullName>
    </recommendedName>
</protein>
<dbReference type="eggNOG" id="COG3118">
    <property type="taxonomic scope" value="Bacteria"/>
</dbReference>
<evidence type="ECO:0008006" key="3">
    <source>
        <dbReference type="Google" id="ProtNLM"/>
    </source>
</evidence>
<evidence type="ECO:0000313" key="1">
    <source>
        <dbReference type="EMBL" id="KGE14255.1"/>
    </source>
</evidence>
<dbReference type="PATRIC" id="fig|1229276.3.peg.2146"/>
<evidence type="ECO:0000313" key="2">
    <source>
        <dbReference type="Proteomes" id="UP000031802"/>
    </source>
</evidence>
<sequence>MSWKPLTSIAQLEELRAASSAFIVFKHSTRCSVSSMAKRNLEYDFKQLPADMPLYYLDLIADRDISNTIAEQWSVRHESPQLLVLKGDSCLYHASHQDIELADAVAAAISE</sequence>
<dbReference type="Pfam" id="PF11009">
    <property type="entry name" value="BrxC"/>
    <property type="match status" value="1"/>
</dbReference>
<dbReference type="AlphaFoldDB" id="A0A0B8T8K0"/>
<dbReference type="Proteomes" id="UP000031802">
    <property type="component" value="Unassembled WGS sequence"/>
</dbReference>
<dbReference type="NCBIfam" id="TIGR04019">
    <property type="entry name" value="B_thiol_YtxJ"/>
    <property type="match status" value="1"/>
</dbReference>
<dbReference type="EMBL" id="JJMU01000029">
    <property type="protein sequence ID" value="KGE14255.1"/>
    <property type="molecule type" value="Genomic_DNA"/>
</dbReference>
<reference evidence="2" key="1">
    <citation type="submission" date="2014-04" db="EMBL/GenBank/DDBJ databases">
        <title>Whole-Genome optical mapping and complete genome sequence of Sphingobacterium deserti sp. nov., a new spaces isolated from desert in the west of China.</title>
        <authorList>
            <person name="Teng C."/>
            <person name="Zhou Z."/>
            <person name="Li X."/>
            <person name="Chen M."/>
            <person name="Lin M."/>
            <person name="Wang L."/>
            <person name="Su S."/>
            <person name="Zhang C."/>
            <person name="Zhang W."/>
        </authorList>
    </citation>
    <scope>NUCLEOTIDE SEQUENCE [LARGE SCALE GENOMIC DNA]</scope>
    <source>
        <strain evidence="2">ACCC05744</strain>
    </source>
</reference>